<dbReference type="PRINTS" id="PR01650">
    <property type="entry name" value="SECETRNLCASE"/>
</dbReference>
<comment type="subcellular location">
    <subcellularLocation>
        <location evidence="1">Membrane</location>
    </subcellularLocation>
</comment>
<sequence length="126" mass="13559">MSTEANNTSSGLDGIKWLVTVLLIGGAIYGNHYLSQLDSVSLIIRVAVVLAAMILALVVASTTGKGKTAVNFARESRMEIRKVVWPTRQEAIQTTLVIVLFVVVVSLFLWGVDALLAWGVNSVMSL</sequence>
<organism evidence="10 11">
    <name type="scientific">Pleionea mediterranea</name>
    <dbReference type="NCBI Taxonomy" id="523701"/>
    <lineage>
        <taxon>Bacteria</taxon>
        <taxon>Pseudomonadati</taxon>
        <taxon>Pseudomonadota</taxon>
        <taxon>Gammaproteobacteria</taxon>
        <taxon>Oceanospirillales</taxon>
        <taxon>Pleioneaceae</taxon>
        <taxon>Pleionea</taxon>
    </lineage>
</organism>
<keyword evidence="7 9" id="KW-0811">Translocation</keyword>
<comment type="similarity">
    <text evidence="9">Belongs to the SecE/SEC61-gamma family.</text>
</comment>
<name>A0A316G1A9_9GAMM</name>
<comment type="function">
    <text evidence="9">Essential subunit of the Sec protein translocation channel SecYEG. Clamps together the 2 halves of SecY. May contact the channel plug during translocation.</text>
</comment>
<evidence type="ECO:0000256" key="9">
    <source>
        <dbReference type="HAMAP-Rule" id="MF_00422"/>
    </source>
</evidence>
<dbReference type="HAMAP" id="MF_00422">
    <property type="entry name" value="SecE"/>
    <property type="match status" value="1"/>
</dbReference>
<keyword evidence="5 9" id="KW-0653">Protein transport</keyword>
<dbReference type="PANTHER" id="PTHR33910:SF1">
    <property type="entry name" value="PROTEIN TRANSLOCASE SUBUNIT SECE"/>
    <property type="match status" value="1"/>
</dbReference>
<protein>
    <recommendedName>
        <fullName evidence="9">Protein translocase subunit SecE</fullName>
    </recommendedName>
</protein>
<keyword evidence="6 9" id="KW-1133">Transmembrane helix</keyword>
<keyword evidence="4 9" id="KW-0812">Transmembrane</keyword>
<feature type="transmembrane region" description="Helical" evidence="9">
    <location>
        <begin position="96"/>
        <end position="120"/>
    </location>
</feature>
<dbReference type="InterPro" id="IPR005807">
    <property type="entry name" value="SecE_bac"/>
</dbReference>
<dbReference type="GO" id="GO:0005886">
    <property type="term" value="C:plasma membrane"/>
    <property type="evidence" value="ECO:0007669"/>
    <property type="project" value="UniProtKB-UniRule"/>
</dbReference>
<evidence type="ECO:0000256" key="8">
    <source>
        <dbReference type="ARBA" id="ARBA00023136"/>
    </source>
</evidence>
<comment type="caution">
    <text evidence="10">The sequence shown here is derived from an EMBL/GenBank/DDBJ whole genome shotgun (WGS) entry which is preliminary data.</text>
</comment>
<dbReference type="GO" id="GO:0006605">
    <property type="term" value="P:protein targeting"/>
    <property type="evidence" value="ECO:0007669"/>
    <property type="project" value="UniProtKB-UniRule"/>
</dbReference>
<dbReference type="AlphaFoldDB" id="A0A316G1A9"/>
<dbReference type="NCBIfam" id="TIGR00964">
    <property type="entry name" value="secE_bact"/>
    <property type="match status" value="1"/>
</dbReference>
<dbReference type="GO" id="GO:0043952">
    <property type="term" value="P:protein transport by the Sec complex"/>
    <property type="evidence" value="ECO:0007669"/>
    <property type="project" value="UniProtKB-UniRule"/>
</dbReference>
<gene>
    <name evidence="9" type="primary">secE</name>
    <name evidence="10" type="ORF">C8D97_10113</name>
</gene>
<comment type="caution">
    <text evidence="9">Lacks conserved residue(s) required for the propagation of feature annotation.</text>
</comment>
<feature type="transmembrane region" description="Helical" evidence="9">
    <location>
        <begin position="12"/>
        <end position="30"/>
    </location>
</feature>
<evidence type="ECO:0000313" key="10">
    <source>
        <dbReference type="EMBL" id="PWK54165.1"/>
    </source>
</evidence>
<dbReference type="InterPro" id="IPR001901">
    <property type="entry name" value="Translocase_SecE/Sec61-g"/>
</dbReference>
<dbReference type="OrthoDB" id="9806365at2"/>
<keyword evidence="11" id="KW-1185">Reference proteome</keyword>
<dbReference type="Gene3D" id="1.20.5.1030">
    <property type="entry name" value="Preprotein translocase secy subunit"/>
    <property type="match status" value="1"/>
</dbReference>
<evidence type="ECO:0000313" key="11">
    <source>
        <dbReference type="Proteomes" id="UP000245790"/>
    </source>
</evidence>
<evidence type="ECO:0000256" key="1">
    <source>
        <dbReference type="ARBA" id="ARBA00004370"/>
    </source>
</evidence>
<dbReference type="InterPro" id="IPR038379">
    <property type="entry name" value="SecE_sf"/>
</dbReference>
<keyword evidence="2 9" id="KW-0813">Transport</keyword>
<evidence type="ECO:0000256" key="2">
    <source>
        <dbReference type="ARBA" id="ARBA00022448"/>
    </source>
</evidence>
<keyword evidence="8 9" id="KW-0472">Membrane</keyword>
<dbReference type="GO" id="GO:0008320">
    <property type="term" value="F:protein transmembrane transporter activity"/>
    <property type="evidence" value="ECO:0007669"/>
    <property type="project" value="UniProtKB-UniRule"/>
</dbReference>
<dbReference type="EMBL" id="QGGU01000001">
    <property type="protein sequence ID" value="PWK54165.1"/>
    <property type="molecule type" value="Genomic_DNA"/>
</dbReference>
<dbReference type="Pfam" id="PF00584">
    <property type="entry name" value="SecE"/>
    <property type="match status" value="1"/>
</dbReference>
<reference evidence="10 11" key="1">
    <citation type="submission" date="2018-05" db="EMBL/GenBank/DDBJ databases">
        <title>Genomic Encyclopedia of Type Strains, Phase IV (KMG-IV): sequencing the most valuable type-strain genomes for metagenomic binning, comparative biology and taxonomic classification.</title>
        <authorList>
            <person name="Goeker M."/>
        </authorList>
    </citation>
    <scope>NUCLEOTIDE SEQUENCE [LARGE SCALE GENOMIC DNA]</scope>
    <source>
        <strain evidence="10 11">DSM 25350</strain>
    </source>
</reference>
<dbReference type="GO" id="GO:0009306">
    <property type="term" value="P:protein secretion"/>
    <property type="evidence" value="ECO:0007669"/>
    <property type="project" value="UniProtKB-UniRule"/>
</dbReference>
<dbReference type="Proteomes" id="UP000245790">
    <property type="component" value="Unassembled WGS sequence"/>
</dbReference>
<evidence type="ECO:0000256" key="7">
    <source>
        <dbReference type="ARBA" id="ARBA00023010"/>
    </source>
</evidence>
<comment type="subunit">
    <text evidence="9">Component of the Sec protein translocase complex. Heterotrimer consisting of SecY, SecE and SecG subunits. The heterotrimers can form oligomers, although 1 heterotrimer is thought to be able to translocate proteins. Interacts with the ribosome. Interacts with SecDF, and other proteins may be involved. Interacts with SecA.</text>
</comment>
<dbReference type="PANTHER" id="PTHR33910">
    <property type="entry name" value="PROTEIN TRANSLOCASE SUBUNIT SECE"/>
    <property type="match status" value="1"/>
</dbReference>
<dbReference type="RefSeq" id="WP_109761294.1">
    <property type="nucleotide sequence ID" value="NZ_QGGU01000001.1"/>
</dbReference>
<keyword evidence="3 9" id="KW-1003">Cell membrane</keyword>
<evidence type="ECO:0000256" key="3">
    <source>
        <dbReference type="ARBA" id="ARBA00022475"/>
    </source>
</evidence>
<accession>A0A316G1A9</accession>
<evidence type="ECO:0000256" key="4">
    <source>
        <dbReference type="ARBA" id="ARBA00022692"/>
    </source>
</evidence>
<proteinExistence type="inferred from homology"/>
<feature type="transmembrane region" description="Helical" evidence="9">
    <location>
        <begin position="42"/>
        <end position="60"/>
    </location>
</feature>
<dbReference type="PROSITE" id="PS01067">
    <property type="entry name" value="SECE_SEC61G"/>
    <property type="match status" value="1"/>
</dbReference>
<evidence type="ECO:0000256" key="6">
    <source>
        <dbReference type="ARBA" id="ARBA00022989"/>
    </source>
</evidence>
<evidence type="ECO:0000256" key="5">
    <source>
        <dbReference type="ARBA" id="ARBA00022927"/>
    </source>
</evidence>
<dbReference type="GO" id="GO:0065002">
    <property type="term" value="P:intracellular protein transmembrane transport"/>
    <property type="evidence" value="ECO:0007669"/>
    <property type="project" value="UniProtKB-UniRule"/>
</dbReference>